<gene>
    <name evidence="1" type="ORF">DLM_0892</name>
</gene>
<dbReference type="EMBL" id="AP018823">
    <property type="protein sequence ID" value="BBF84532.1"/>
    <property type="molecule type" value="Genomic_DNA"/>
</dbReference>
<reference evidence="2" key="1">
    <citation type="journal article" date="2017" name="Biotechnol. Biofuels">
        <title>Evaluation of environmental bacterial communities as a factor affecting the growth of duckweed Lemna minor.</title>
        <authorList>
            <person name="Ishizawa H."/>
            <person name="Kuroda M."/>
            <person name="Morikawa M."/>
            <person name="Ike M."/>
        </authorList>
    </citation>
    <scope>NUCLEOTIDE SEQUENCE [LARGE SCALE GENOMIC DNA]</scope>
    <source>
        <strain evidence="2">H3</strain>
    </source>
</reference>
<name>A0A3G9GEK3_9NEIS</name>
<evidence type="ECO:0000313" key="1">
    <source>
        <dbReference type="EMBL" id="BBF84532.1"/>
    </source>
</evidence>
<dbReference type="KEGG" id="amah:DLM_0892"/>
<protein>
    <submittedName>
        <fullName evidence="1">Uncharacterized protein</fullName>
    </submittedName>
</protein>
<dbReference type="Proteomes" id="UP000198290">
    <property type="component" value="Chromosome"/>
</dbReference>
<dbReference type="AlphaFoldDB" id="A0A3G9GEK3"/>
<dbReference type="OrthoDB" id="8596100at2"/>
<reference evidence="1 2" key="2">
    <citation type="journal article" date="2017" name="Genome Announc.">
        <title>Draft genome sequence of Aquitalea magnusonii strain H3, a plant growth-promoting bacterium of duckweed Lemna minor.</title>
        <authorList>
            <person name="Ishizawa H."/>
            <person name="Kuroda M."/>
            <person name="Ike M."/>
        </authorList>
    </citation>
    <scope>NUCLEOTIDE SEQUENCE [LARGE SCALE GENOMIC DNA]</scope>
    <source>
        <strain evidence="1 2">H3</strain>
    </source>
</reference>
<evidence type="ECO:0000313" key="2">
    <source>
        <dbReference type="Proteomes" id="UP000198290"/>
    </source>
</evidence>
<sequence length="105" mass="11530">MATSPELDAATKALLARKVERLVGMGMDRKAARRVVWDDYQAEQAALAALPPASVMTTGAEAPAATPADSRFWNARDEPELTPDWLDRNRQQLARVKQLIGARSK</sequence>
<proteinExistence type="predicted"/>
<keyword evidence="2" id="KW-1185">Reference proteome</keyword>
<accession>A0A3G9GEK3</accession>
<dbReference type="RefSeq" id="WP_089084344.1">
    <property type="nucleotide sequence ID" value="NZ_AP018823.1"/>
</dbReference>
<organism evidence="1 2">
    <name type="scientific">Aquitalea magnusonii</name>
    <dbReference type="NCBI Taxonomy" id="332411"/>
    <lineage>
        <taxon>Bacteria</taxon>
        <taxon>Pseudomonadati</taxon>
        <taxon>Pseudomonadota</taxon>
        <taxon>Betaproteobacteria</taxon>
        <taxon>Neisseriales</taxon>
        <taxon>Chromobacteriaceae</taxon>
        <taxon>Aquitalea</taxon>
    </lineage>
</organism>
<reference evidence="2" key="3">
    <citation type="journal article" date="2017" name="Plant Physiol. Biochem.">
        <title>Differential oxidative and antioxidative response of duckweed Lemna minor toward plant growth promoting/inhibiting bacteria.</title>
        <authorList>
            <person name="Ishizawa H."/>
            <person name="Kuroda M."/>
            <person name="Morikawa M."/>
            <person name="Ike M."/>
        </authorList>
    </citation>
    <scope>NUCLEOTIDE SEQUENCE [LARGE SCALE GENOMIC DNA]</scope>
    <source>
        <strain evidence="2">H3</strain>
    </source>
</reference>